<evidence type="ECO:0000313" key="2">
    <source>
        <dbReference type="EMBL" id="KFG42876.1"/>
    </source>
</evidence>
<feature type="compositionally biased region" description="Polar residues" evidence="1">
    <location>
        <begin position="120"/>
        <end position="139"/>
    </location>
</feature>
<evidence type="ECO:0000313" key="3">
    <source>
        <dbReference type="Proteomes" id="UP000028828"/>
    </source>
</evidence>
<feature type="region of interest" description="Disordered" evidence="1">
    <location>
        <begin position="1"/>
        <end position="572"/>
    </location>
</feature>
<dbReference type="OrthoDB" id="331963at2759"/>
<feature type="compositionally biased region" description="Low complexity" evidence="1">
    <location>
        <begin position="299"/>
        <end position="311"/>
    </location>
</feature>
<reference evidence="2 3" key="1">
    <citation type="submission" date="2014-03" db="EMBL/GenBank/DDBJ databases">
        <authorList>
            <person name="Sibley D."/>
            <person name="Venepally P."/>
            <person name="Karamycheva S."/>
            <person name="Hadjithomas M."/>
            <person name="Khan A."/>
            <person name="Brunk B."/>
            <person name="Roos D."/>
            <person name="Caler E."/>
            <person name="Lorenzi H."/>
        </authorList>
    </citation>
    <scope>NUCLEOTIDE SEQUENCE [LARGE SCALE GENOMIC DNA]</scope>
    <source>
        <strain evidence="3">p89</strain>
    </source>
</reference>
<gene>
    <name evidence="2" type="ORF">TGP89_225230</name>
</gene>
<organism evidence="2 3">
    <name type="scientific">Toxoplasma gondii p89</name>
    <dbReference type="NCBI Taxonomy" id="943119"/>
    <lineage>
        <taxon>Eukaryota</taxon>
        <taxon>Sar</taxon>
        <taxon>Alveolata</taxon>
        <taxon>Apicomplexa</taxon>
        <taxon>Conoidasida</taxon>
        <taxon>Coccidia</taxon>
        <taxon>Eucoccidiorida</taxon>
        <taxon>Eimeriorina</taxon>
        <taxon>Sarcocystidae</taxon>
        <taxon>Toxoplasma</taxon>
    </lineage>
</organism>
<feature type="compositionally biased region" description="Low complexity" evidence="1">
    <location>
        <begin position="144"/>
        <end position="154"/>
    </location>
</feature>
<feature type="compositionally biased region" description="Polar residues" evidence="1">
    <location>
        <begin position="194"/>
        <end position="212"/>
    </location>
</feature>
<feature type="compositionally biased region" description="Low complexity" evidence="1">
    <location>
        <begin position="486"/>
        <end position="499"/>
    </location>
</feature>
<feature type="compositionally biased region" description="Low complexity" evidence="1">
    <location>
        <begin position="249"/>
        <end position="269"/>
    </location>
</feature>
<name>A0A086KEQ8_TOXGO</name>
<feature type="compositionally biased region" description="Basic and acidic residues" evidence="1">
    <location>
        <begin position="168"/>
        <end position="178"/>
    </location>
</feature>
<comment type="caution">
    <text evidence="2">The sequence shown here is derived from an EMBL/GenBank/DDBJ whole genome shotgun (WGS) entry which is preliminary data.</text>
</comment>
<protein>
    <submittedName>
        <fullName evidence="2">Uncharacterized protein</fullName>
    </submittedName>
</protein>
<feature type="compositionally biased region" description="Pro residues" evidence="1">
    <location>
        <begin position="359"/>
        <end position="371"/>
    </location>
</feature>
<feature type="compositionally biased region" description="Basic and acidic residues" evidence="1">
    <location>
        <begin position="445"/>
        <end position="460"/>
    </location>
</feature>
<feature type="compositionally biased region" description="Basic and acidic residues" evidence="1">
    <location>
        <begin position="95"/>
        <end position="108"/>
    </location>
</feature>
<dbReference type="Proteomes" id="UP000028828">
    <property type="component" value="Unassembled WGS sequence"/>
</dbReference>
<dbReference type="AlphaFoldDB" id="A0A086KEQ8"/>
<accession>A0A086KEQ8</accession>
<evidence type="ECO:0000256" key="1">
    <source>
        <dbReference type="SAM" id="MobiDB-lite"/>
    </source>
</evidence>
<proteinExistence type="predicted"/>
<sequence>MAACAPKTRLRKRPEEACVSDVDSGPPPKKANASESALVPNVEKKSPNPSGTRRQSDHPRGSSAAAVDEAPVYVHRILGSRRGYDKTRPPPAHSFESEGRQRGEEIRRSARIGDALALSTPGNSDHAGSSEETTAPSSHRSSRLASAVDLSVDSSDSKRPEAQGLSGRDSDGEGRETACSRCVNHKPPERASAASPQFGTSALSPGASSATSAPLDWKVSDGDSLRHALQPDAAISNVERSPELPAGALSLSESGETYSSSSSADLVSGSSGGPHLRGRALPSSSEPPALPSWLKQLNSPMLPSMLPASSADPQSGPEHRRLKSPEDDEGDGLSVVEKEASGEASESMKTCHRARATPLGPPPAFPLPLSVPPGGARGRPSSTVSSGTKGKAATVTANGGGASPSERGEKAKNSPASDSPGRTTPPAPAWLSRTRPGPATGATAEKVERAGRTRSGDFSREASASCASSQTLKRFGEGGSPGVSSGGRTPAATAGTAASIPQLMAPSGSPSRATSPGSQPSGQLRNHALPGSSEDDTSPIRANATGASPPDSLSLSPSRSSPLPPPLPRALPRRAGPLGVCGLSAQRGGIGIPLALSEHPSFSLEKQLQGAEDRRAFLRRLLRGGAPGRPEWPLPVETKTLLEAAGVTAGRFQPDRWFCWGIEPFPSARVLEWKLARVLGRPVLDAAARGDATVWGILCLSLGAIVLGADVAELRAGFQRQGLPVPDPLQEGRSQFLRGTDAGK</sequence>
<feature type="compositionally biased region" description="Low complexity" evidence="1">
    <location>
        <begin position="546"/>
        <end position="561"/>
    </location>
</feature>
<dbReference type="VEuPathDB" id="ToxoDB:TGP89_225230"/>
<dbReference type="EMBL" id="AEYI02000985">
    <property type="protein sequence ID" value="KFG42876.1"/>
    <property type="molecule type" value="Genomic_DNA"/>
</dbReference>
<feature type="compositionally biased region" description="Polar residues" evidence="1">
    <location>
        <begin position="508"/>
        <end position="524"/>
    </location>
</feature>